<accession>A0A6A6ET42</accession>
<sequence>MNEDKYSLYFEEECDIRDLSLTLFDKEMAEWTKNLSQHPLSQLDLEFLGLCCDPELLKCVLSPLATKRSLRVIHIRQSGTDLKHYVSWGIQRSSDALNKGVELDTPTTTRSCQIGGSDEYEPLELTKLLHDLAQWVFGPKGLPSLEVIVCGDFFYKGRYAQSNVFLCRNVGLRVREQDMAGQTFRHFSRDDLWQRNLLNKYSNILAACPASPFFQD</sequence>
<gene>
    <name evidence="1" type="ORF">K469DRAFT_549029</name>
</gene>
<evidence type="ECO:0000313" key="2">
    <source>
        <dbReference type="Proteomes" id="UP000800200"/>
    </source>
</evidence>
<dbReference type="AlphaFoldDB" id="A0A6A6ET42"/>
<keyword evidence="2" id="KW-1185">Reference proteome</keyword>
<dbReference type="Proteomes" id="UP000800200">
    <property type="component" value="Unassembled WGS sequence"/>
</dbReference>
<name>A0A6A6ET42_9PEZI</name>
<evidence type="ECO:0000313" key="1">
    <source>
        <dbReference type="EMBL" id="KAF2193898.1"/>
    </source>
</evidence>
<dbReference type="EMBL" id="ML994612">
    <property type="protein sequence ID" value="KAF2193898.1"/>
    <property type="molecule type" value="Genomic_DNA"/>
</dbReference>
<organism evidence="1 2">
    <name type="scientific">Zopfia rhizophila CBS 207.26</name>
    <dbReference type="NCBI Taxonomy" id="1314779"/>
    <lineage>
        <taxon>Eukaryota</taxon>
        <taxon>Fungi</taxon>
        <taxon>Dikarya</taxon>
        <taxon>Ascomycota</taxon>
        <taxon>Pezizomycotina</taxon>
        <taxon>Dothideomycetes</taxon>
        <taxon>Dothideomycetes incertae sedis</taxon>
        <taxon>Zopfiaceae</taxon>
        <taxon>Zopfia</taxon>
    </lineage>
</organism>
<reference evidence="1" key="1">
    <citation type="journal article" date="2020" name="Stud. Mycol.">
        <title>101 Dothideomycetes genomes: a test case for predicting lifestyles and emergence of pathogens.</title>
        <authorList>
            <person name="Haridas S."/>
            <person name="Albert R."/>
            <person name="Binder M."/>
            <person name="Bloem J."/>
            <person name="Labutti K."/>
            <person name="Salamov A."/>
            <person name="Andreopoulos B."/>
            <person name="Baker S."/>
            <person name="Barry K."/>
            <person name="Bills G."/>
            <person name="Bluhm B."/>
            <person name="Cannon C."/>
            <person name="Castanera R."/>
            <person name="Culley D."/>
            <person name="Daum C."/>
            <person name="Ezra D."/>
            <person name="Gonzalez J."/>
            <person name="Henrissat B."/>
            <person name="Kuo A."/>
            <person name="Liang C."/>
            <person name="Lipzen A."/>
            <person name="Lutzoni F."/>
            <person name="Magnuson J."/>
            <person name="Mondo S."/>
            <person name="Nolan M."/>
            <person name="Ohm R."/>
            <person name="Pangilinan J."/>
            <person name="Park H.-J."/>
            <person name="Ramirez L."/>
            <person name="Alfaro M."/>
            <person name="Sun H."/>
            <person name="Tritt A."/>
            <person name="Yoshinaga Y."/>
            <person name="Zwiers L.-H."/>
            <person name="Turgeon B."/>
            <person name="Goodwin S."/>
            <person name="Spatafora J."/>
            <person name="Crous P."/>
            <person name="Grigoriev I."/>
        </authorList>
    </citation>
    <scope>NUCLEOTIDE SEQUENCE</scope>
    <source>
        <strain evidence="1">CBS 207.26</strain>
    </source>
</reference>
<protein>
    <submittedName>
        <fullName evidence="1">Uncharacterized protein</fullName>
    </submittedName>
</protein>
<dbReference type="OrthoDB" id="3785457at2759"/>
<proteinExistence type="predicted"/>